<dbReference type="GO" id="GO:0010181">
    <property type="term" value="F:FMN binding"/>
    <property type="evidence" value="ECO:0007669"/>
    <property type="project" value="InterPro"/>
</dbReference>
<dbReference type="AlphaFoldDB" id="A0A9D2LT99"/>
<evidence type="ECO:0000313" key="2">
    <source>
        <dbReference type="EMBL" id="HJB28880.1"/>
    </source>
</evidence>
<feature type="domain" description="Flavodoxin-like" evidence="1">
    <location>
        <begin position="29"/>
        <end position="167"/>
    </location>
</feature>
<evidence type="ECO:0000259" key="1">
    <source>
        <dbReference type="Pfam" id="PF12682"/>
    </source>
</evidence>
<comment type="caution">
    <text evidence="2">The sequence shown here is derived from an EMBL/GenBank/DDBJ whole genome shotgun (WGS) entry which is preliminary data.</text>
</comment>
<dbReference type="Pfam" id="PF12682">
    <property type="entry name" value="Flavodoxin_4"/>
    <property type="match status" value="1"/>
</dbReference>
<dbReference type="Proteomes" id="UP000823842">
    <property type="component" value="Unassembled WGS sequence"/>
</dbReference>
<dbReference type="InterPro" id="IPR029039">
    <property type="entry name" value="Flavoprotein-like_sf"/>
</dbReference>
<proteinExistence type="predicted"/>
<dbReference type="GO" id="GO:0016651">
    <property type="term" value="F:oxidoreductase activity, acting on NAD(P)H"/>
    <property type="evidence" value="ECO:0007669"/>
    <property type="project" value="UniProtKB-ARBA"/>
</dbReference>
<accession>A0A9D2LT99</accession>
<gene>
    <name evidence="2" type="ORF">IAA06_08810</name>
</gene>
<dbReference type="PANTHER" id="PTHR39201">
    <property type="entry name" value="EXPORTED PROTEIN-RELATED"/>
    <property type="match status" value="1"/>
</dbReference>
<reference evidence="2" key="2">
    <citation type="submission" date="2021-04" db="EMBL/GenBank/DDBJ databases">
        <authorList>
            <person name="Gilroy R."/>
        </authorList>
    </citation>
    <scope>NUCLEOTIDE SEQUENCE</scope>
    <source>
        <strain evidence="2">ChiSjej1B19-5720</strain>
    </source>
</reference>
<organism evidence="2 3">
    <name type="scientific">Candidatus Blautia faecavium</name>
    <dbReference type="NCBI Taxonomy" id="2838487"/>
    <lineage>
        <taxon>Bacteria</taxon>
        <taxon>Bacillati</taxon>
        <taxon>Bacillota</taxon>
        <taxon>Clostridia</taxon>
        <taxon>Lachnospirales</taxon>
        <taxon>Lachnospiraceae</taxon>
        <taxon>Blautia</taxon>
    </lineage>
</organism>
<sequence length="172" mass="19483">MRQKNILIAYFSHKGENYSNGSIVKLEKGNTERAAEILAKVTGGDLFEIRREKKYPFSYKECVSESRRELQENARPKLAEDIDITGYDEIYLGFPNWCGTMPMPVWTFLENHDFTGKRVFPFCTNEGSGMGKSEADLIRLLPGIEAEKGLPIHGSSVDTSEEEIKAWAMGHE</sequence>
<reference evidence="2" key="1">
    <citation type="journal article" date="2021" name="PeerJ">
        <title>Extensive microbial diversity within the chicken gut microbiome revealed by metagenomics and culture.</title>
        <authorList>
            <person name="Gilroy R."/>
            <person name="Ravi A."/>
            <person name="Getino M."/>
            <person name="Pursley I."/>
            <person name="Horton D.L."/>
            <person name="Alikhan N.F."/>
            <person name="Baker D."/>
            <person name="Gharbi K."/>
            <person name="Hall N."/>
            <person name="Watson M."/>
            <person name="Adriaenssens E.M."/>
            <person name="Foster-Nyarko E."/>
            <person name="Jarju S."/>
            <person name="Secka A."/>
            <person name="Antonio M."/>
            <person name="Oren A."/>
            <person name="Chaudhuri R.R."/>
            <person name="La Ragione R."/>
            <person name="Hildebrand F."/>
            <person name="Pallen M.J."/>
        </authorList>
    </citation>
    <scope>NUCLEOTIDE SEQUENCE</scope>
    <source>
        <strain evidence="2">ChiSjej1B19-5720</strain>
    </source>
</reference>
<evidence type="ECO:0000313" key="3">
    <source>
        <dbReference type="Proteomes" id="UP000823842"/>
    </source>
</evidence>
<dbReference type="SUPFAM" id="SSF52218">
    <property type="entry name" value="Flavoproteins"/>
    <property type="match status" value="1"/>
</dbReference>
<dbReference type="EMBL" id="DWYZ01000162">
    <property type="protein sequence ID" value="HJB28880.1"/>
    <property type="molecule type" value="Genomic_DNA"/>
</dbReference>
<dbReference type="Gene3D" id="3.40.50.360">
    <property type="match status" value="1"/>
</dbReference>
<dbReference type="InterPro" id="IPR008254">
    <property type="entry name" value="Flavodoxin/NO_synth"/>
</dbReference>
<dbReference type="PANTHER" id="PTHR39201:SF1">
    <property type="entry name" value="FLAVODOXIN-LIKE DOMAIN-CONTAINING PROTEIN"/>
    <property type="match status" value="1"/>
</dbReference>
<name>A0A9D2LT99_9FIRM</name>
<protein>
    <submittedName>
        <fullName evidence="2">Flavodoxin</fullName>
    </submittedName>
</protein>